<evidence type="ECO:0000313" key="6">
    <source>
        <dbReference type="EMBL" id="VDK17739.1"/>
    </source>
</evidence>
<dbReference type="GO" id="GO:0005524">
    <property type="term" value="F:ATP binding"/>
    <property type="evidence" value="ECO:0007669"/>
    <property type="project" value="UniProtKB-UniRule"/>
</dbReference>
<comment type="subcellular location">
    <subcellularLocation>
        <location evidence="1">Membrane</location>
        <topology evidence="1">Single-pass membrane protein</topology>
    </subcellularLocation>
</comment>
<name>A0A0M3IZ84_ANISI</name>
<feature type="compositionally biased region" description="Polar residues" evidence="3">
    <location>
        <begin position="259"/>
        <end position="278"/>
    </location>
</feature>
<dbReference type="Gene3D" id="3.30.200.20">
    <property type="entry name" value="Phosphorylase Kinase, domain 1"/>
    <property type="match status" value="1"/>
</dbReference>
<dbReference type="GO" id="GO:0004714">
    <property type="term" value="F:transmembrane receptor protein tyrosine kinase activity"/>
    <property type="evidence" value="ECO:0007669"/>
    <property type="project" value="TreeGrafter"/>
</dbReference>
<keyword evidence="2" id="KW-0067">ATP-binding</keyword>
<dbReference type="SUPFAM" id="SSF56112">
    <property type="entry name" value="Protein kinase-like (PK-like)"/>
    <property type="match status" value="1"/>
</dbReference>
<keyword evidence="7" id="KW-1185">Reference proteome</keyword>
<dbReference type="InterPro" id="IPR011009">
    <property type="entry name" value="Kinase-like_dom_sf"/>
</dbReference>
<dbReference type="Proteomes" id="UP000267096">
    <property type="component" value="Unassembled WGS sequence"/>
</dbReference>
<evidence type="ECO:0000313" key="8">
    <source>
        <dbReference type="WBParaSite" id="ASIM_0000056501-mRNA-1"/>
    </source>
</evidence>
<evidence type="ECO:0000259" key="5">
    <source>
        <dbReference type="PROSITE" id="PS50011"/>
    </source>
</evidence>
<dbReference type="PANTHER" id="PTHR24416:SF594">
    <property type="entry name" value="PROTEIN KINASE DOMAIN-CONTAINING PROTEIN"/>
    <property type="match status" value="1"/>
</dbReference>
<dbReference type="InterPro" id="IPR001245">
    <property type="entry name" value="Ser-Thr/Tyr_kinase_cat_dom"/>
</dbReference>
<evidence type="ECO:0000256" key="2">
    <source>
        <dbReference type="PROSITE-ProRule" id="PRU10141"/>
    </source>
</evidence>
<dbReference type="PROSITE" id="PS00107">
    <property type="entry name" value="PROTEIN_KINASE_ATP"/>
    <property type="match status" value="1"/>
</dbReference>
<proteinExistence type="predicted"/>
<dbReference type="PANTHER" id="PTHR24416">
    <property type="entry name" value="TYROSINE-PROTEIN KINASE RECEPTOR"/>
    <property type="match status" value="1"/>
</dbReference>
<protein>
    <submittedName>
        <fullName evidence="8">Tyrosine kinase receptor Cad96Ca (inferred by orthology to a D. melanogaster protein)</fullName>
    </submittedName>
</protein>
<evidence type="ECO:0000256" key="4">
    <source>
        <dbReference type="SAM" id="Phobius"/>
    </source>
</evidence>
<evidence type="ECO:0000256" key="1">
    <source>
        <dbReference type="ARBA" id="ARBA00004167"/>
    </source>
</evidence>
<feature type="transmembrane region" description="Helical" evidence="4">
    <location>
        <begin position="319"/>
        <end position="343"/>
    </location>
</feature>
<organism evidence="8">
    <name type="scientific">Anisakis simplex</name>
    <name type="common">Herring worm</name>
    <dbReference type="NCBI Taxonomy" id="6269"/>
    <lineage>
        <taxon>Eukaryota</taxon>
        <taxon>Metazoa</taxon>
        <taxon>Ecdysozoa</taxon>
        <taxon>Nematoda</taxon>
        <taxon>Chromadorea</taxon>
        <taxon>Rhabditida</taxon>
        <taxon>Spirurina</taxon>
        <taxon>Ascaridomorpha</taxon>
        <taxon>Ascaridoidea</taxon>
        <taxon>Anisakidae</taxon>
        <taxon>Anisakis</taxon>
        <taxon>Anisakis simplex complex</taxon>
    </lineage>
</organism>
<dbReference type="AlphaFoldDB" id="A0A0M3IZ84"/>
<evidence type="ECO:0000313" key="7">
    <source>
        <dbReference type="Proteomes" id="UP000267096"/>
    </source>
</evidence>
<reference evidence="8" key="1">
    <citation type="submission" date="2017-02" db="UniProtKB">
        <authorList>
            <consortium name="WormBaseParasite"/>
        </authorList>
    </citation>
    <scope>IDENTIFICATION</scope>
</reference>
<dbReference type="InterPro" id="IPR050122">
    <property type="entry name" value="RTK"/>
</dbReference>
<dbReference type="GO" id="GO:0007169">
    <property type="term" value="P:cell surface receptor protein tyrosine kinase signaling pathway"/>
    <property type="evidence" value="ECO:0007669"/>
    <property type="project" value="TreeGrafter"/>
</dbReference>
<dbReference type="Pfam" id="PF07714">
    <property type="entry name" value="PK_Tyr_Ser-Thr"/>
    <property type="match status" value="1"/>
</dbReference>
<feature type="domain" description="Protein kinase" evidence="5">
    <location>
        <begin position="398"/>
        <end position="514"/>
    </location>
</feature>
<reference evidence="6 7" key="2">
    <citation type="submission" date="2018-11" db="EMBL/GenBank/DDBJ databases">
        <authorList>
            <consortium name="Pathogen Informatics"/>
        </authorList>
    </citation>
    <scope>NUCLEOTIDE SEQUENCE [LARGE SCALE GENOMIC DNA]</scope>
</reference>
<dbReference type="InterPro" id="IPR017441">
    <property type="entry name" value="Protein_kinase_ATP_BS"/>
</dbReference>
<dbReference type="OrthoDB" id="3256376at2759"/>
<sequence>EQRSGFYLWISADDEWCERDFPGYYEPNIGPDERSLLIPPFTTDSQPLEIQHDCTYNIVMHSRPYPYGDSEYSPTFTYTVPNCVDGYCSCRSQNKVPNARNVVAIPFLDKDIMRVMLNWTYPVVDGHTHQFRFDLSERLASFCSWLLADLILRFHHNQIRFKDSDAFKYRIVEMPPHVVNARKNETTFSTVLPMNLKENEEYRVTIFVLNDQLCNSDEVTVPFFTVPNEQFTDKGAFKWNNASTSVNTELSPSKERSENSSNKTSVHSESVPRNSLNVTEPDEDVMPNVDIDGKDGNQMSEGSSFSTLRPTVVSLRTPLLIILVGSATLSALLMTCCVIALAVRNCYKRSTKSEIEKSSIIPWAMAHSSHSMLETNILYRRPTGPSVYIDYEIPSSRIQVGGVIGQGAFGTVCMGTAHGVEGYAGATTVAVKQLKTNAEESERIEFIAEMNIMKQVGRHPNIVAMYGCCTEPNHQCMVMEYVPFGDLKHYLQNLRKQVILTTHTAKYAIIQCVP</sequence>
<keyword evidence="4" id="KW-0812">Transmembrane</keyword>
<dbReference type="InterPro" id="IPR000719">
    <property type="entry name" value="Prot_kinase_dom"/>
</dbReference>
<keyword evidence="2" id="KW-0547">Nucleotide-binding</keyword>
<dbReference type="GO" id="GO:0005886">
    <property type="term" value="C:plasma membrane"/>
    <property type="evidence" value="ECO:0007669"/>
    <property type="project" value="TreeGrafter"/>
</dbReference>
<dbReference type="GO" id="GO:0043235">
    <property type="term" value="C:receptor complex"/>
    <property type="evidence" value="ECO:0007669"/>
    <property type="project" value="TreeGrafter"/>
</dbReference>
<keyword evidence="4" id="KW-0472">Membrane</keyword>
<dbReference type="EMBL" id="UYRR01000298">
    <property type="protein sequence ID" value="VDK17739.1"/>
    <property type="molecule type" value="Genomic_DNA"/>
</dbReference>
<dbReference type="PROSITE" id="PS50011">
    <property type="entry name" value="PROTEIN_KINASE_DOM"/>
    <property type="match status" value="1"/>
</dbReference>
<accession>A0A0M3IZ84</accession>
<gene>
    <name evidence="6" type="ORF">ASIM_LOCUS467</name>
</gene>
<feature type="binding site" evidence="2">
    <location>
        <position position="432"/>
    </location>
    <ligand>
        <name>ATP</name>
        <dbReference type="ChEBI" id="CHEBI:30616"/>
    </ligand>
</feature>
<feature type="region of interest" description="Disordered" evidence="3">
    <location>
        <begin position="247"/>
        <end position="287"/>
    </location>
</feature>
<keyword evidence="4" id="KW-1133">Transmembrane helix</keyword>
<dbReference type="WBParaSite" id="ASIM_0000056501-mRNA-1">
    <property type="protein sequence ID" value="ASIM_0000056501-mRNA-1"/>
    <property type="gene ID" value="ASIM_0000056501"/>
</dbReference>
<evidence type="ECO:0000256" key="3">
    <source>
        <dbReference type="SAM" id="MobiDB-lite"/>
    </source>
</evidence>